<evidence type="ECO:0000256" key="1">
    <source>
        <dbReference type="SAM" id="MobiDB-lite"/>
    </source>
</evidence>
<protein>
    <submittedName>
        <fullName evidence="2">Uncharacterized protein</fullName>
    </submittedName>
</protein>
<reference evidence="2 3" key="1">
    <citation type="submission" date="2023-02" db="EMBL/GenBank/DDBJ databases">
        <title>Gemone sequence of Telluria chitinolytica ACM 3522T.</title>
        <authorList>
            <person name="Frediansyah A."/>
            <person name="Miess H."/>
            <person name="Gross H."/>
        </authorList>
    </citation>
    <scope>NUCLEOTIDE SEQUENCE [LARGE SCALE GENOMIC DNA]</scope>
    <source>
        <strain evidence="2 3">ACM 3522</strain>
    </source>
</reference>
<dbReference type="EMBL" id="CP119083">
    <property type="protein sequence ID" value="WEF35587.1"/>
    <property type="molecule type" value="Genomic_DNA"/>
</dbReference>
<name>A0ABY8BLN4_9BURK</name>
<keyword evidence="3" id="KW-1185">Reference proteome</keyword>
<sequence>MVQYAAIKDPTTNPDESLNLLNKVFVTVDKEVEFSLANAPSGQNLFLTLGDATAAIVVAGAKPANQSTGASITTGDTVNTSQGAARRRSVPITRWSIAAKA</sequence>
<proteinExistence type="predicted"/>
<feature type="region of interest" description="Disordered" evidence="1">
    <location>
        <begin position="65"/>
        <end position="89"/>
    </location>
</feature>
<dbReference type="RefSeq" id="WP_277418237.1">
    <property type="nucleotide sequence ID" value="NZ_CP119083.1"/>
</dbReference>
<evidence type="ECO:0000313" key="3">
    <source>
        <dbReference type="Proteomes" id="UP001216510"/>
    </source>
</evidence>
<gene>
    <name evidence="2" type="ORF">PX653_12800</name>
</gene>
<organism evidence="2 3">
    <name type="scientific">Pseudoduganella chitinolytica</name>
    <dbReference type="NCBI Taxonomy" id="34070"/>
    <lineage>
        <taxon>Bacteria</taxon>
        <taxon>Pseudomonadati</taxon>
        <taxon>Pseudomonadota</taxon>
        <taxon>Betaproteobacteria</taxon>
        <taxon>Burkholderiales</taxon>
        <taxon>Oxalobacteraceae</taxon>
        <taxon>Telluria group</taxon>
        <taxon>Pseudoduganella</taxon>
    </lineage>
</organism>
<feature type="compositionally biased region" description="Polar residues" evidence="1">
    <location>
        <begin position="65"/>
        <end position="83"/>
    </location>
</feature>
<accession>A0ABY8BLN4</accession>
<dbReference type="Proteomes" id="UP001216510">
    <property type="component" value="Chromosome"/>
</dbReference>
<evidence type="ECO:0000313" key="2">
    <source>
        <dbReference type="EMBL" id="WEF35587.1"/>
    </source>
</evidence>